<feature type="compositionally biased region" description="Basic and acidic residues" evidence="1">
    <location>
        <begin position="175"/>
        <end position="196"/>
    </location>
</feature>
<gene>
    <name evidence="3" type="ORF">B0A55_05591</name>
</gene>
<keyword evidence="4" id="KW-1185">Reference proteome</keyword>
<dbReference type="STRING" id="329884.A0A4U0XI71"/>
<dbReference type="AlphaFoldDB" id="A0A4U0XI71"/>
<evidence type="ECO:0000313" key="3">
    <source>
        <dbReference type="EMBL" id="TKA75083.1"/>
    </source>
</evidence>
<accession>A0A4U0XI71</accession>
<dbReference type="Proteomes" id="UP000309340">
    <property type="component" value="Unassembled WGS sequence"/>
</dbReference>
<dbReference type="OrthoDB" id="3647485at2759"/>
<feature type="compositionally biased region" description="Basic and acidic residues" evidence="1">
    <location>
        <begin position="208"/>
        <end position="222"/>
    </location>
</feature>
<protein>
    <recommendedName>
        <fullName evidence="2">Glycine zipper 2TM domain-containing protein</fullName>
    </recommendedName>
</protein>
<name>A0A4U0XI71_9PEZI</name>
<evidence type="ECO:0000313" key="4">
    <source>
        <dbReference type="Proteomes" id="UP000309340"/>
    </source>
</evidence>
<dbReference type="Pfam" id="PF05433">
    <property type="entry name" value="Rick_17kDa_Anti"/>
    <property type="match status" value="1"/>
</dbReference>
<proteinExistence type="predicted"/>
<feature type="compositionally biased region" description="Basic and acidic residues" evidence="1">
    <location>
        <begin position="345"/>
        <end position="362"/>
    </location>
</feature>
<sequence>MAEEFVELGIEAVNHVTDKHWDTIHDHSARVIRKGTGRKRPPPPPSSAGGGDRGRDQQDPDSKPRRYRYELPSPERERGTQQQRDDSLERQSETSARVTSAYRNERDDPVRPVDPALEKRRRRDSARMSYANGYGARDDRAHSAQPPRNRYYDDDGDSDYDEREGRRYKSGGARGYEDRDDDRGYDREVVETERYRGVSGALVPARPQDARRNDTYTSRAHDGPYGAGAMAPYRRSQNDLTQVSRRTRSRGRTDRDRSRSYSRSRSRSDSRGGGGGSGKEGWRGKLDEHFDTSMQGLGVGLAGAVAGALAGRQFGNKHKERDILVGALIGGLGANLAENKYKDFREEREEKKERGGRREQRYEGGAGGWNGEDDVLDYRDGGAVEGSGRNREVI</sequence>
<reference evidence="3 4" key="1">
    <citation type="submission" date="2017-03" db="EMBL/GenBank/DDBJ databases">
        <title>Genomes of endolithic fungi from Antarctica.</title>
        <authorList>
            <person name="Coleine C."/>
            <person name="Masonjones S."/>
            <person name="Stajich J.E."/>
        </authorList>
    </citation>
    <scope>NUCLEOTIDE SEQUENCE [LARGE SCALE GENOMIC DNA]</scope>
    <source>
        <strain evidence="3 4">CCFEE 5184</strain>
    </source>
</reference>
<dbReference type="InterPro" id="IPR008816">
    <property type="entry name" value="Gly_zipper_2TM_dom"/>
</dbReference>
<feature type="domain" description="Glycine zipper 2TM" evidence="2">
    <location>
        <begin position="300"/>
        <end position="337"/>
    </location>
</feature>
<feature type="compositionally biased region" description="Basic and acidic residues" evidence="1">
    <location>
        <begin position="52"/>
        <end position="92"/>
    </location>
</feature>
<evidence type="ECO:0000259" key="2">
    <source>
        <dbReference type="Pfam" id="PF05433"/>
    </source>
</evidence>
<evidence type="ECO:0000256" key="1">
    <source>
        <dbReference type="SAM" id="MobiDB-lite"/>
    </source>
</evidence>
<organism evidence="3 4">
    <name type="scientific">Friedmanniomyces simplex</name>
    <dbReference type="NCBI Taxonomy" id="329884"/>
    <lineage>
        <taxon>Eukaryota</taxon>
        <taxon>Fungi</taxon>
        <taxon>Dikarya</taxon>
        <taxon>Ascomycota</taxon>
        <taxon>Pezizomycotina</taxon>
        <taxon>Dothideomycetes</taxon>
        <taxon>Dothideomycetidae</taxon>
        <taxon>Mycosphaerellales</taxon>
        <taxon>Teratosphaeriaceae</taxon>
        <taxon>Friedmanniomyces</taxon>
    </lineage>
</organism>
<feature type="compositionally biased region" description="Polar residues" evidence="1">
    <location>
        <begin position="93"/>
        <end position="102"/>
    </location>
</feature>
<dbReference type="EMBL" id="NAJQ01000204">
    <property type="protein sequence ID" value="TKA75083.1"/>
    <property type="molecule type" value="Genomic_DNA"/>
</dbReference>
<feature type="compositionally biased region" description="Basic and acidic residues" evidence="1">
    <location>
        <begin position="376"/>
        <end position="394"/>
    </location>
</feature>
<dbReference type="GO" id="GO:0019867">
    <property type="term" value="C:outer membrane"/>
    <property type="evidence" value="ECO:0007669"/>
    <property type="project" value="InterPro"/>
</dbReference>
<feature type="region of interest" description="Disordered" evidence="1">
    <location>
        <begin position="345"/>
        <end position="394"/>
    </location>
</feature>
<feature type="region of interest" description="Disordered" evidence="1">
    <location>
        <begin position="21"/>
        <end position="288"/>
    </location>
</feature>
<feature type="compositionally biased region" description="Basic residues" evidence="1">
    <location>
        <begin position="30"/>
        <end position="41"/>
    </location>
</feature>
<comment type="caution">
    <text evidence="3">The sequence shown here is derived from an EMBL/GenBank/DDBJ whole genome shotgun (WGS) entry which is preliminary data.</text>
</comment>